<dbReference type="InterPro" id="IPR029058">
    <property type="entry name" value="AB_hydrolase_fold"/>
</dbReference>
<keyword evidence="3" id="KW-1185">Reference proteome</keyword>
<evidence type="ECO:0000259" key="1">
    <source>
        <dbReference type="Pfam" id="PF00561"/>
    </source>
</evidence>
<comment type="caution">
    <text evidence="2">The sequence shown here is derived from an EMBL/GenBank/DDBJ whole genome shotgun (WGS) entry which is preliminary data.</text>
</comment>
<dbReference type="SUPFAM" id="SSF53474">
    <property type="entry name" value="alpha/beta-Hydrolases"/>
    <property type="match status" value="1"/>
</dbReference>
<dbReference type="RefSeq" id="WP_131517062.1">
    <property type="nucleotide sequence ID" value="NZ_SJKD01000007.1"/>
</dbReference>
<evidence type="ECO:0000313" key="2">
    <source>
        <dbReference type="EMBL" id="TCC45970.1"/>
    </source>
</evidence>
<reference evidence="2 3" key="1">
    <citation type="submission" date="2019-02" db="EMBL/GenBank/DDBJ databases">
        <title>Kribbella capetownensis sp. nov. and Kribbella speibonae sp. nov., isolated from soil.</title>
        <authorList>
            <person name="Curtis S.M."/>
            <person name="Norton I."/>
            <person name="Everest G.J."/>
            <person name="Meyers P.R."/>
        </authorList>
    </citation>
    <scope>NUCLEOTIDE SEQUENCE [LARGE SCALE GENOMIC DNA]</scope>
    <source>
        <strain evidence="2 3">YM53</strain>
    </source>
</reference>
<dbReference type="InterPro" id="IPR050266">
    <property type="entry name" value="AB_hydrolase_sf"/>
</dbReference>
<sequence length="243" mass="26545">MTINHWVVGAGPAVLLVHAGVADARMWRRQVDELRADHRVITVDLRGYGETPLDAGAKYSDAGDLLAVLDEVGAESVAAVGSSYGGYVVQQVASRQPERFDRLVLLCAPTDDVHPTDDLRAVWAEENELIEAGDVDGATDLMVRSWIGPEADDDARELLRAMQKRAYELQIPAGDVDNEEYAVEPEKLTMPVRLITGAHDFQFFADCATYLAERLPNVERIDLPWAGHLPTLESPGEAGALIS</sequence>
<dbReference type="PRINTS" id="PR00111">
    <property type="entry name" value="ABHYDROLASE"/>
</dbReference>
<dbReference type="OrthoDB" id="495620at2"/>
<dbReference type="Proteomes" id="UP000293342">
    <property type="component" value="Unassembled WGS sequence"/>
</dbReference>
<evidence type="ECO:0000313" key="3">
    <source>
        <dbReference type="Proteomes" id="UP000293342"/>
    </source>
</evidence>
<feature type="domain" description="AB hydrolase-1" evidence="1">
    <location>
        <begin position="12"/>
        <end position="123"/>
    </location>
</feature>
<dbReference type="Gene3D" id="3.40.50.1820">
    <property type="entry name" value="alpha/beta hydrolase"/>
    <property type="match status" value="1"/>
</dbReference>
<dbReference type="PANTHER" id="PTHR43798">
    <property type="entry name" value="MONOACYLGLYCEROL LIPASE"/>
    <property type="match status" value="1"/>
</dbReference>
<organism evidence="2 3">
    <name type="scientific">Kribbella capetownensis</name>
    <dbReference type="NCBI Taxonomy" id="1572659"/>
    <lineage>
        <taxon>Bacteria</taxon>
        <taxon>Bacillati</taxon>
        <taxon>Actinomycetota</taxon>
        <taxon>Actinomycetes</taxon>
        <taxon>Propionibacteriales</taxon>
        <taxon>Kribbellaceae</taxon>
        <taxon>Kribbella</taxon>
    </lineage>
</organism>
<dbReference type="EMBL" id="SJKD01000007">
    <property type="protein sequence ID" value="TCC45970.1"/>
    <property type="molecule type" value="Genomic_DNA"/>
</dbReference>
<dbReference type="InterPro" id="IPR000073">
    <property type="entry name" value="AB_hydrolase_1"/>
</dbReference>
<dbReference type="Pfam" id="PF00561">
    <property type="entry name" value="Abhydrolase_1"/>
    <property type="match status" value="1"/>
</dbReference>
<dbReference type="GO" id="GO:0016787">
    <property type="term" value="F:hydrolase activity"/>
    <property type="evidence" value="ECO:0007669"/>
    <property type="project" value="UniProtKB-KW"/>
</dbReference>
<protein>
    <submittedName>
        <fullName evidence="2">Alpha/beta hydrolase</fullName>
    </submittedName>
</protein>
<keyword evidence="2" id="KW-0378">Hydrolase</keyword>
<name>A0A4R0JIF4_9ACTN</name>
<proteinExistence type="predicted"/>
<dbReference type="AlphaFoldDB" id="A0A4R0JIF4"/>
<gene>
    <name evidence="2" type="ORF">E0H75_30155</name>
</gene>
<accession>A0A4R0JIF4</accession>